<evidence type="ECO:0000313" key="1">
    <source>
        <dbReference type="EMBL" id="AOZ99591.1"/>
    </source>
</evidence>
<dbReference type="RefSeq" id="WP_071184840.1">
    <property type="nucleotide sequence ID" value="NZ_CP017774.1"/>
</dbReference>
<reference evidence="1 2" key="1">
    <citation type="submission" date="2016-10" db="EMBL/GenBank/DDBJ databases">
        <title>Complete Genome Sequence of Flavobacterium sp. PK15.</title>
        <authorList>
            <person name="Ekwe A."/>
            <person name="Kim S.B."/>
        </authorList>
    </citation>
    <scope>NUCLEOTIDE SEQUENCE [LARGE SCALE GENOMIC DNA]</scope>
    <source>
        <strain evidence="1 2">PK15</strain>
    </source>
</reference>
<dbReference type="AlphaFoldDB" id="A0A1D9PAJ7"/>
<name>A0A1D9PAJ7_9FLAO</name>
<proteinExistence type="predicted"/>
<dbReference type="OrthoDB" id="1375847at2"/>
<dbReference type="KEGG" id="fcm:BIW12_09140"/>
<gene>
    <name evidence="1" type="ORF">BIW12_09140</name>
</gene>
<sequence>MSGKQNITIGVVKPNGSTTIVNENNVDLEQRLTAVENAQGIKTGAPGKIFVVWTRIGYEYEVTYPLYYINGQAFPAGSKKITLEGSHATLDRTDTFGLNASGAFAIAGNPAAEPIAPTVDTANEIFITTRDVKANTVEPEADPNPTPVADVVVYKQNVEWQTTATSAGTNFNHTGEPFEGTKAIRLVSIIKFKDTVNIHDASQFDALRLKLLQNYQGSGYSGFTFKFLLNDTVVSSSETITSGIDYPFFKNPAVYETVLVDFNRFAFTSNDFNSIEITPIKPARFTGASLIDNVVLIAKSVHVVSSNNTIDTSYFVRKDSFHFNPIDTTGVITDLDISTKEGSGFTFIGTVTELHSLHNSNLIPKYFYGQDFYIKNDQATPFIIKHNSGVIEQERYVFLFPNEEDLEIQPKEIIHFKAIMTDYNGGTLEFVGKVVDLGNLIATAEEKLTIHDDDKIGNADSEDSNKTKFWKFSTIKTNLKTFFDNLYKTWILDIETTASVNYTLSIADIKKKTVFTATNPIALNVPTDATVAIAIGTKKSFTVQGSGTVTVQGAGVTFININLIFSTGKTFFLEKVGTDTWAVYGDNLTVNDVVTLSTNQTISGTKTHTGNVNLTRSSTGTNGRFVIQNYDTSSGYANAAIYAVNFQNAHKWLALEVYGGIGIQTNVQNDASVIAGAVMFAGTSGHSKPFIIYNLQNSNATANYLEFRKGTTNPQTSPLIASIDSNGGFRAAYVVLKNTTVANLPATPVSGMVAFVTDALTPTYRGIVTGGGSEKCMVTYDGTNWLT</sequence>
<protein>
    <submittedName>
        <fullName evidence="1">Uncharacterized protein</fullName>
    </submittedName>
</protein>
<dbReference type="Proteomes" id="UP000178198">
    <property type="component" value="Chromosome"/>
</dbReference>
<organism evidence="1 2">
    <name type="scientific">Flavobacterium commune</name>
    <dbReference type="NCBI Taxonomy" id="1306519"/>
    <lineage>
        <taxon>Bacteria</taxon>
        <taxon>Pseudomonadati</taxon>
        <taxon>Bacteroidota</taxon>
        <taxon>Flavobacteriia</taxon>
        <taxon>Flavobacteriales</taxon>
        <taxon>Flavobacteriaceae</taxon>
        <taxon>Flavobacterium</taxon>
    </lineage>
</organism>
<dbReference type="STRING" id="1306519.BIW12_09140"/>
<keyword evidence="2" id="KW-1185">Reference proteome</keyword>
<evidence type="ECO:0000313" key="2">
    <source>
        <dbReference type="Proteomes" id="UP000178198"/>
    </source>
</evidence>
<accession>A0A1D9PAJ7</accession>
<dbReference type="EMBL" id="CP017774">
    <property type="protein sequence ID" value="AOZ99591.1"/>
    <property type="molecule type" value="Genomic_DNA"/>
</dbReference>